<dbReference type="EMBL" id="CAOQHR010000008">
    <property type="protein sequence ID" value="CAI6338245.1"/>
    <property type="molecule type" value="Genomic_DNA"/>
</dbReference>
<protein>
    <submittedName>
        <fullName evidence="2">Uncharacterized protein</fullName>
    </submittedName>
</protein>
<proteinExistence type="predicted"/>
<organism evidence="2 3">
    <name type="scientific">Periconia digitata</name>
    <dbReference type="NCBI Taxonomy" id="1303443"/>
    <lineage>
        <taxon>Eukaryota</taxon>
        <taxon>Fungi</taxon>
        <taxon>Dikarya</taxon>
        <taxon>Ascomycota</taxon>
        <taxon>Pezizomycotina</taxon>
        <taxon>Dothideomycetes</taxon>
        <taxon>Pleosporomycetidae</taxon>
        <taxon>Pleosporales</taxon>
        <taxon>Massarineae</taxon>
        <taxon>Periconiaceae</taxon>
        <taxon>Periconia</taxon>
    </lineage>
</organism>
<feature type="region of interest" description="Disordered" evidence="1">
    <location>
        <begin position="72"/>
        <end position="100"/>
    </location>
</feature>
<keyword evidence="3" id="KW-1185">Reference proteome</keyword>
<name>A0A9W4ULM9_9PLEO</name>
<evidence type="ECO:0000313" key="3">
    <source>
        <dbReference type="Proteomes" id="UP001152607"/>
    </source>
</evidence>
<gene>
    <name evidence="2" type="ORF">PDIGIT_LOCUS11372</name>
</gene>
<evidence type="ECO:0000313" key="2">
    <source>
        <dbReference type="EMBL" id="CAI6338245.1"/>
    </source>
</evidence>
<accession>A0A9W4ULM9</accession>
<dbReference type="AlphaFoldDB" id="A0A9W4ULM9"/>
<feature type="compositionally biased region" description="Basic residues" evidence="1">
    <location>
        <begin position="85"/>
        <end position="100"/>
    </location>
</feature>
<dbReference type="Proteomes" id="UP001152607">
    <property type="component" value="Unassembled WGS sequence"/>
</dbReference>
<comment type="caution">
    <text evidence="2">The sequence shown here is derived from an EMBL/GenBank/DDBJ whole genome shotgun (WGS) entry which is preliminary data.</text>
</comment>
<evidence type="ECO:0000256" key="1">
    <source>
        <dbReference type="SAM" id="MobiDB-lite"/>
    </source>
</evidence>
<sequence length="130" mass="15143">MSEYGLRCGCEVCRRLFRGLLRPTQQAMIPHFAAMKFHDVVQVHHLTIVTPLFNIQIIDYSRIYSLALPKPFSKDPKAKSNQSQRIKKKPSQHISKKHPSIRRSFWRRGHIPLLVFNGIAKIRRSSRGKI</sequence>
<reference evidence="2" key="1">
    <citation type="submission" date="2023-01" db="EMBL/GenBank/DDBJ databases">
        <authorList>
            <person name="Van Ghelder C."/>
            <person name="Rancurel C."/>
        </authorList>
    </citation>
    <scope>NUCLEOTIDE SEQUENCE</scope>
    <source>
        <strain evidence="2">CNCM I-4278</strain>
    </source>
</reference>